<protein>
    <submittedName>
        <fullName evidence="2">Uncharacterized protein</fullName>
    </submittedName>
</protein>
<sequence length="128" mass="13919">AKNKTEHFIFSDSPPQPDVEVPTGNEQDNQRGLFLDDNSPFNAEAFRDEPVPADSPSQAGMGRTASILEVLLVAVASHILLLGSWCWPGQARDTCRGITGAEDSLGTEARDNRDEVLVSASLYLHYCC</sequence>
<accession>A0A812UMM3</accession>
<gene>
    <name evidence="2" type="ORF">SNAT2548_LOCUS32796</name>
</gene>
<dbReference type="OrthoDB" id="446084at2759"/>
<reference evidence="2" key="1">
    <citation type="submission" date="2021-02" db="EMBL/GenBank/DDBJ databases">
        <authorList>
            <person name="Dougan E. K."/>
            <person name="Rhodes N."/>
            <person name="Thang M."/>
            <person name="Chan C."/>
        </authorList>
    </citation>
    <scope>NUCLEOTIDE SEQUENCE</scope>
</reference>
<evidence type="ECO:0000313" key="3">
    <source>
        <dbReference type="Proteomes" id="UP000604046"/>
    </source>
</evidence>
<name>A0A812UMM3_9DINO</name>
<keyword evidence="3" id="KW-1185">Reference proteome</keyword>
<dbReference type="AlphaFoldDB" id="A0A812UMM3"/>
<dbReference type="EMBL" id="CAJNDS010002726">
    <property type="protein sequence ID" value="CAE7574890.1"/>
    <property type="molecule type" value="Genomic_DNA"/>
</dbReference>
<organism evidence="2 3">
    <name type="scientific">Symbiodinium natans</name>
    <dbReference type="NCBI Taxonomy" id="878477"/>
    <lineage>
        <taxon>Eukaryota</taxon>
        <taxon>Sar</taxon>
        <taxon>Alveolata</taxon>
        <taxon>Dinophyceae</taxon>
        <taxon>Suessiales</taxon>
        <taxon>Symbiodiniaceae</taxon>
        <taxon>Symbiodinium</taxon>
    </lineage>
</organism>
<feature type="non-terminal residue" evidence="2">
    <location>
        <position position="1"/>
    </location>
</feature>
<evidence type="ECO:0000313" key="2">
    <source>
        <dbReference type="EMBL" id="CAE7574890.1"/>
    </source>
</evidence>
<proteinExistence type="predicted"/>
<feature type="region of interest" description="Disordered" evidence="1">
    <location>
        <begin position="1"/>
        <end position="34"/>
    </location>
</feature>
<dbReference type="Proteomes" id="UP000604046">
    <property type="component" value="Unassembled WGS sequence"/>
</dbReference>
<comment type="caution">
    <text evidence="2">The sequence shown here is derived from an EMBL/GenBank/DDBJ whole genome shotgun (WGS) entry which is preliminary data.</text>
</comment>
<evidence type="ECO:0000256" key="1">
    <source>
        <dbReference type="SAM" id="MobiDB-lite"/>
    </source>
</evidence>